<name>A0A7W9T5E6_9BACT</name>
<dbReference type="Proteomes" id="UP000532746">
    <property type="component" value="Unassembled WGS sequence"/>
</dbReference>
<keyword evidence="2" id="KW-1185">Reference proteome</keyword>
<dbReference type="AlphaFoldDB" id="A0A7W9T5E6"/>
<dbReference type="EMBL" id="JACHGG010000009">
    <property type="protein sequence ID" value="MBB6061169.1"/>
    <property type="molecule type" value="Genomic_DNA"/>
</dbReference>
<proteinExistence type="predicted"/>
<accession>A0A7W9T5E6</accession>
<evidence type="ECO:0000313" key="1">
    <source>
        <dbReference type="EMBL" id="MBB6061169.1"/>
    </source>
</evidence>
<evidence type="ECO:0000313" key="2">
    <source>
        <dbReference type="Proteomes" id="UP000532746"/>
    </source>
</evidence>
<dbReference type="RefSeq" id="WP_183405386.1">
    <property type="nucleotide sequence ID" value="NZ_JACHGG010000009.1"/>
</dbReference>
<organism evidence="1 2">
    <name type="scientific">Hymenobacter luteus</name>
    <dbReference type="NCBI Taxonomy" id="1411122"/>
    <lineage>
        <taxon>Bacteria</taxon>
        <taxon>Pseudomonadati</taxon>
        <taxon>Bacteroidota</taxon>
        <taxon>Cytophagia</taxon>
        <taxon>Cytophagales</taxon>
        <taxon>Hymenobacteraceae</taxon>
        <taxon>Hymenobacter</taxon>
    </lineage>
</organism>
<comment type="caution">
    <text evidence="1">The sequence shown here is derived from an EMBL/GenBank/DDBJ whole genome shotgun (WGS) entry which is preliminary data.</text>
</comment>
<evidence type="ECO:0008006" key="3">
    <source>
        <dbReference type="Google" id="ProtNLM"/>
    </source>
</evidence>
<protein>
    <recommendedName>
        <fullName evidence="3">SH3 domain-containing protein</fullName>
    </recommendedName>
</protein>
<sequence>MSIHDSIPDYGKLFGSYNNLSNLAKAVQPLHDLITANSMSGILDNVRLASLVASPWAEVLGSAKWQQTIKAAGLLNVPLVPGLQSLEALAQPLADFQLKFPAHTLANLSSLGSISRMLADAFQTSDLIKQAASVQGMQQQLLTDWAVASKLANPLAAWATQFQSLGSLVAQTQDFIQRLQQEVDAEDATDTDADFDETFEDFGAQFANFRVESAADVALLRSEMNGFFASLSAQVATGVQQLEQAGNSPLARFNLKLGIISGLLGIISFITFIDWCYSKVEARVHPLEQPATKADLRQLKAELIDSVKQIAAGQGKLRTVKRALRLRIKPNPKSLGVDVVGVGQQVMVLDSLGKYVYISFQDADRLPMNGWVLKKYLKRTKA</sequence>
<reference evidence="1 2" key="1">
    <citation type="submission" date="2020-08" db="EMBL/GenBank/DDBJ databases">
        <title>Genomic Encyclopedia of Type Strains, Phase IV (KMG-IV): sequencing the most valuable type-strain genomes for metagenomic binning, comparative biology and taxonomic classification.</title>
        <authorList>
            <person name="Goeker M."/>
        </authorList>
    </citation>
    <scope>NUCLEOTIDE SEQUENCE [LARGE SCALE GENOMIC DNA]</scope>
    <source>
        <strain evidence="1 2">DSM 26718</strain>
    </source>
</reference>
<gene>
    <name evidence="1" type="ORF">HNQ93_004048</name>
</gene>